<keyword evidence="4" id="KW-1185">Reference proteome</keyword>
<feature type="transmembrane region" description="Helical" evidence="1">
    <location>
        <begin position="162"/>
        <end position="178"/>
    </location>
</feature>
<dbReference type="RefSeq" id="WP_158618624.1">
    <property type="nucleotide sequence ID" value="NZ_AP018449.1"/>
</dbReference>
<feature type="transmembrane region" description="Helical" evidence="1">
    <location>
        <begin position="238"/>
        <end position="257"/>
    </location>
</feature>
<keyword evidence="1" id="KW-1133">Transmembrane helix</keyword>
<feature type="transmembrane region" description="Helical" evidence="1">
    <location>
        <begin position="328"/>
        <end position="347"/>
    </location>
</feature>
<dbReference type="OrthoDB" id="5351773at2"/>
<feature type="transmembrane region" description="Helical" evidence="1">
    <location>
        <begin position="108"/>
        <end position="132"/>
    </location>
</feature>
<dbReference type="AlphaFoldDB" id="A0A348AG51"/>
<evidence type="ECO:0000313" key="4">
    <source>
        <dbReference type="Proteomes" id="UP000276437"/>
    </source>
</evidence>
<evidence type="ECO:0000256" key="1">
    <source>
        <dbReference type="SAM" id="Phobius"/>
    </source>
</evidence>
<feature type="transmembrane region" description="Helical" evidence="1">
    <location>
        <begin position="79"/>
        <end position="99"/>
    </location>
</feature>
<dbReference type="EMBL" id="AP018449">
    <property type="protein sequence ID" value="BBB90049.1"/>
    <property type="molecule type" value="Genomic_DNA"/>
</dbReference>
<protein>
    <recommendedName>
        <fullName evidence="2">DUF2157 domain-containing protein</fullName>
    </recommendedName>
</protein>
<organism evidence="3 4">
    <name type="scientific">Methylomusa anaerophila</name>
    <dbReference type="NCBI Taxonomy" id="1930071"/>
    <lineage>
        <taxon>Bacteria</taxon>
        <taxon>Bacillati</taxon>
        <taxon>Bacillota</taxon>
        <taxon>Negativicutes</taxon>
        <taxon>Selenomonadales</taxon>
        <taxon>Sporomusaceae</taxon>
        <taxon>Methylomusa</taxon>
    </lineage>
</organism>
<keyword evidence="1" id="KW-0812">Transmembrane</keyword>
<dbReference type="Proteomes" id="UP000276437">
    <property type="component" value="Chromosome"/>
</dbReference>
<evidence type="ECO:0000259" key="2">
    <source>
        <dbReference type="Pfam" id="PF09925"/>
    </source>
</evidence>
<keyword evidence="1" id="KW-0472">Membrane</keyword>
<feature type="transmembrane region" description="Helical" evidence="1">
    <location>
        <begin position="353"/>
        <end position="375"/>
    </location>
</feature>
<feature type="transmembrane region" description="Helical" evidence="1">
    <location>
        <begin position="212"/>
        <end position="232"/>
    </location>
</feature>
<proteinExistence type="predicted"/>
<feature type="domain" description="DUF2157" evidence="2">
    <location>
        <begin position="15"/>
        <end position="159"/>
    </location>
</feature>
<dbReference type="InterPro" id="IPR018677">
    <property type="entry name" value="DUF2157"/>
</dbReference>
<dbReference type="KEGG" id="mana:MAMMFC1_00697"/>
<feature type="transmembrane region" description="Helical" evidence="1">
    <location>
        <begin position="45"/>
        <end position="67"/>
    </location>
</feature>
<feature type="transmembrane region" description="Helical" evidence="1">
    <location>
        <begin position="382"/>
        <end position="401"/>
    </location>
</feature>
<sequence>MSKKAVKWLYQQLPELVEKNVISAENAERIREYYEPITQRPQPKIFLAVFGIIGVVLVGLGIILILAHNWDQLTRLHRMAIAVGMLLAAQTLTGAVIWFKKDKKDSAVWAECAATLLMLIVGAAIALVGQTYHLVDDTGGYLLTWMLLSLPLVYLLNVTVPALMYLIGISLWTAVGYFDILGKQIIWALLGLATPYYYHLLRTARGKNQTVIFSWFFTLSLCFCFGFAFARYIDKLSLFTYTIWFTILYFVGSLWFDEEAAAWQKPFKLVGLLGTVSLTFLMTFRNLWLSLGDKLYWTTTKEYILAFALMAFAVLLGSRLLRTKGIQYSLFSLFGVAPLIAGAAYLIQSYDTGGVGATVLLNAYMLVISLTVIMTSIREGTLGTLNIGMIMLAALITARFFDIEFSFIVRGSVFVALGIGFLIANLVMVRRKAGGNDDEN</sequence>
<feature type="transmembrane region" description="Helical" evidence="1">
    <location>
        <begin position="269"/>
        <end position="291"/>
    </location>
</feature>
<feature type="transmembrane region" description="Helical" evidence="1">
    <location>
        <begin position="138"/>
        <end position="155"/>
    </location>
</feature>
<feature type="transmembrane region" description="Helical" evidence="1">
    <location>
        <begin position="407"/>
        <end position="427"/>
    </location>
</feature>
<evidence type="ECO:0000313" key="3">
    <source>
        <dbReference type="EMBL" id="BBB90049.1"/>
    </source>
</evidence>
<name>A0A348AG51_9FIRM</name>
<feature type="transmembrane region" description="Helical" evidence="1">
    <location>
        <begin position="184"/>
        <end position="200"/>
    </location>
</feature>
<gene>
    <name evidence="3" type="ORF">MAMMFC1_00697</name>
</gene>
<dbReference type="Pfam" id="PF09925">
    <property type="entry name" value="DUF2157"/>
    <property type="match status" value="1"/>
</dbReference>
<accession>A0A348AG51</accession>
<reference evidence="3 4" key="1">
    <citation type="journal article" date="2018" name="Int. J. Syst. Evol. Microbiol.">
        <title>Methylomusa anaerophila gen. nov., sp. nov., an anaerobic methanol-utilizing bacterium isolated from a microbial fuel cell.</title>
        <authorList>
            <person name="Amano N."/>
            <person name="Yamamuro A."/>
            <person name="Miyahara M."/>
            <person name="Kouzuma A."/>
            <person name="Abe T."/>
            <person name="Watanabe K."/>
        </authorList>
    </citation>
    <scope>NUCLEOTIDE SEQUENCE [LARGE SCALE GENOMIC DNA]</scope>
    <source>
        <strain evidence="3 4">MMFC1</strain>
    </source>
</reference>
<feature type="transmembrane region" description="Helical" evidence="1">
    <location>
        <begin position="303"/>
        <end position="321"/>
    </location>
</feature>